<dbReference type="InterPro" id="IPR026832">
    <property type="entry name" value="Asteroid"/>
</dbReference>
<name>A0AA88HFZ4_ARTSF</name>
<dbReference type="EMBL" id="JAVRJZ010000021">
    <property type="protein sequence ID" value="KAK2704731.1"/>
    <property type="molecule type" value="Genomic_DNA"/>
</dbReference>
<dbReference type="PANTHER" id="PTHR15665">
    <property type="entry name" value="ASTEROID PROTEIN"/>
    <property type="match status" value="1"/>
</dbReference>
<protein>
    <recommendedName>
        <fullName evidence="4">Asteroid domain-containing protein</fullName>
    </recommendedName>
</protein>
<evidence type="ECO:0008006" key="4">
    <source>
        <dbReference type="Google" id="ProtNLM"/>
    </source>
</evidence>
<comment type="caution">
    <text evidence="2">The sequence shown here is derived from an EMBL/GenBank/DDBJ whole genome shotgun (WGS) entry which is preliminary data.</text>
</comment>
<organism evidence="2 3">
    <name type="scientific">Artemia franciscana</name>
    <name type="common">Brine shrimp</name>
    <name type="synonym">Artemia sanfranciscana</name>
    <dbReference type="NCBI Taxonomy" id="6661"/>
    <lineage>
        <taxon>Eukaryota</taxon>
        <taxon>Metazoa</taxon>
        <taxon>Ecdysozoa</taxon>
        <taxon>Arthropoda</taxon>
        <taxon>Crustacea</taxon>
        <taxon>Branchiopoda</taxon>
        <taxon>Anostraca</taxon>
        <taxon>Artemiidae</taxon>
        <taxon>Artemia</taxon>
    </lineage>
</organism>
<dbReference type="SUPFAM" id="SSF88723">
    <property type="entry name" value="PIN domain-like"/>
    <property type="match status" value="1"/>
</dbReference>
<dbReference type="EMBL" id="JAVRJZ010000021">
    <property type="protein sequence ID" value="KAK2704732.1"/>
    <property type="molecule type" value="Genomic_DNA"/>
</dbReference>
<gene>
    <name evidence="2" type="ORF">QYM36_016945</name>
</gene>
<comment type="similarity">
    <text evidence="1">Belongs to the asteroid family.</text>
</comment>
<proteinExistence type="inferred from homology"/>
<evidence type="ECO:0000313" key="2">
    <source>
        <dbReference type="EMBL" id="KAK2704732.1"/>
    </source>
</evidence>
<evidence type="ECO:0000256" key="1">
    <source>
        <dbReference type="ARBA" id="ARBA00007398"/>
    </source>
</evidence>
<dbReference type="Gene3D" id="3.40.50.1010">
    <property type="entry name" value="5'-nuclease"/>
    <property type="match status" value="1"/>
</dbReference>
<dbReference type="InterPro" id="IPR029060">
    <property type="entry name" value="PIN-like_dom_sf"/>
</dbReference>
<accession>A0AA88HFZ4</accession>
<evidence type="ECO:0000313" key="3">
    <source>
        <dbReference type="Proteomes" id="UP001187531"/>
    </source>
</evidence>
<sequence length="599" mass="69154">MGIRGFLSYIERDTGAFMVKHELASTPIIIDAQNFIGWLSQNPKLNKAFGGNYSLFFLECDKFAIRMQECSIRPIIIFDGRIDLETNKLEKIRAQRSERRVQSVINSSPGSNDCPNPIFLREIFAKCCRNYNFKIIQNDHKADNEIAALARDLDCPVLSSDSDFIIHGLKLITFNSMQMVPTEAKGRKSIACRILDIDKLLGMFHLNRCHLPLLLILLGDDYGGFQCFEKLCVIPRSRGNYMSFQKKLDAASRWLQRETFESAVRKIRSTVDEEKRDNITKLLGYYSTKIPVEACLLKNIVDKTDHLFLVRSKRDNVLPQWFVTASRQYWLPPWALRIALKHEFLFVPQVEKKEEPCSLLAALDILRGFAAVILSHDYPTISMTEKGGKCAEIIVQVREEEEIKDMIMHFYQEKGASVPNLKEIPDLPIKIRQEFLNKVLDLSRNELSVVDSLPRKIQLFVCAILYWRKRCKVSYDHIDALVSMLVIAGGKSLWPELKEHDCLIGRRRLEDLCNVSVSADKYDKRVVNSYSELQIVYLLTTYFNRLLQCPYEEPDAIRLYNGLFLHNVTISEEWIETLHSAKSVYDIIIDITKLIHDIN</sequence>
<keyword evidence="3" id="KW-1185">Reference proteome</keyword>
<dbReference type="PANTHER" id="PTHR15665:SF1">
    <property type="entry name" value="PROTEIN ASTEROID HOMOLOG 1"/>
    <property type="match status" value="1"/>
</dbReference>
<reference evidence="2" key="1">
    <citation type="submission" date="2023-07" db="EMBL/GenBank/DDBJ databases">
        <title>Chromosome-level genome assembly of Artemia franciscana.</title>
        <authorList>
            <person name="Jo E."/>
        </authorList>
    </citation>
    <scope>NUCLEOTIDE SEQUENCE</scope>
    <source>
        <tissue evidence="2">Whole body</tissue>
    </source>
</reference>
<dbReference type="AlphaFoldDB" id="A0AA88HFZ4"/>
<dbReference type="Proteomes" id="UP001187531">
    <property type="component" value="Unassembled WGS sequence"/>
</dbReference>